<dbReference type="SUPFAM" id="SSF57716">
    <property type="entry name" value="Glucocorticoid receptor-like (DNA-binding domain)"/>
    <property type="match status" value="1"/>
</dbReference>
<keyword evidence="3" id="KW-0862">Zinc</keyword>
<organism evidence="11 12">
    <name type="scientific">Zingiber officinale</name>
    <name type="common">Ginger</name>
    <name type="synonym">Amomum zingiber</name>
    <dbReference type="NCBI Taxonomy" id="94328"/>
    <lineage>
        <taxon>Eukaryota</taxon>
        <taxon>Viridiplantae</taxon>
        <taxon>Streptophyta</taxon>
        <taxon>Embryophyta</taxon>
        <taxon>Tracheophyta</taxon>
        <taxon>Spermatophyta</taxon>
        <taxon>Magnoliopsida</taxon>
        <taxon>Liliopsida</taxon>
        <taxon>Zingiberales</taxon>
        <taxon>Zingiberaceae</taxon>
        <taxon>Zingiber</taxon>
    </lineage>
</organism>
<dbReference type="PANTHER" id="PTHR46813:SF16">
    <property type="entry name" value="GATA TRANSCRIPTION FACTOR 18"/>
    <property type="match status" value="1"/>
</dbReference>
<comment type="similarity">
    <text evidence="7">Belongs to the type IV zinc-finger family. Class B subfamily.</text>
</comment>
<evidence type="ECO:0000256" key="1">
    <source>
        <dbReference type="ARBA" id="ARBA00022723"/>
    </source>
</evidence>
<sequence length="93" mass="10391">MEPSKYKMSKSDVNLDSHGASPSVVKVKSCVACTGTNTTLWRNGPDGPKTLCNACGIRFRKEAMKINTDLRLGPPDYVLQFSARGRDLYWRRP</sequence>
<keyword evidence="12" id="KW-1185">Reference proteome</keyword>
<keyword evidence="5" id="KW-0238">DNA-binding</keyword>
<keyword evidence="1" id="KW-0479">Metal-binding</keyword>
<protein>
    <recommendedName>
        <fullName evidence="10">GATA-type domain-containing protein</fullName>
    </recommendedName>
</protein>
<dbReference type="Proteomes" id="UP000734854">
    <property type="component" value="Unassembled WGS sequence"/>
</dbReference>
<keyword evidence="2 8" id="KW-0863">Zinc-finger</keyword>
<comment type="caution">
    <text evidence="11">The sequence shown here is derived from an EMBL/GenBank/DDBJ whole genome shotgun (WGS) entry which is preliminary data.</text>
</comment>
<keyword evidence="4" id="KW-0805">Transcription regulation</keyword>
<dbReference type="Gene3D" id="3.30.50.10">
    <property type="entry name" value="Erythroid Transcription Factor GATA-1, subunit A"/>
    <property type="match status" value="1"/>
</dbReference>
<keyword evidence="6" id="KW-0804">Transcription</keyword>
<dbReference type="InterPro" id="IPR000679">
    <property type="entry name" value="Znf_GATA"/>
</dbReference>
<dbReference type="PROSITE" id="PS50114">
    <property type="entry name" value="GATA_ZN_FINGER_2"/>
    <property type="match status" value="1"/>
</dbReference>
<evidence type="ECO:0000256" key="6">
    <source>
        <dbReference type="ARBA" id="ARBA00023163"/>
    </source>
</evidence>
<evidence type="ECO:0000256" key="7">
    <source>
        <dbReference type="ARBA" id="ARBA00024019"/>
    </source>
</evidence>
<dbReference type="PANTHER" id="PTHR46813">
    <property type="entry name" value="GATA TRANSCRIPTION FACTOR 18"/>
    <property type="match status" value="1"/>
</dbReference>
<evidence type="ECO:0000256" key="5">
    <source>
        <dbReference type="ARBA" id="ARBA00023125"/>
    </source>
</evidence>
<evidence type="ECO:0000256" key="3">
    <source>
        <dbReference type="ARBA" id="ARBA00022833"/>
    </source>
</evidence>
<dbReference type="GO" id="GO:0006355">
    <property type="term" value="P:regulation of DNA-templated transcription"/>
    <property type="evidence" value="ECO:0007669"/>
    <property type="project" value="InterPro"/>
</dbReference>
<dbReference type="CDD" id="cd00202">
    <property type="entry name" value="ZnF_GATA"/>
    <property type="match status" value="1"/>
</dbReference>
<gene>
    <name evidence="11" type="ORF">ZIOFF_031286</name>
</gene>
<dbReference type="GO" id="GO:0043565">
    <property type="term" value="F:sequence-specific DNA binding"/>
    <property type="evidence" value="ECO:0007669"/>
    <property type="project" value="InterPro"/>
</dbReference>
<evidence type="ECO:0000313" key="11">
    <source>
        <dbReference type="EMBL" id="KAG6505972.1"/>
    </source>
</evidence>
<dbReference type="AlphaFoldDB" id="A0A8J5L9X2"/>
<evidence type="ECO:0000256" key="2">
    <source>
        <dbReference type="ARBA" id="ARBA00022771"/>
    </source>
</evidence>
<dbReference type="SMART" id="SM00401">
    <property type="entry name" value="ZnF_GATA"/>
    <property type="match status" value="1"/>
</dbReference>
<evidence type="ECO:0000313" key="12">
    <source>
        <dbReference type="Proteomes" id="UP000734854"/>
    </source>
</evidence>
<dbReference type="Pfam" id="PF00320">
    <property type="entry name" value="GATA"/>
    <property type="match status" value="1"/>
</dbReference>
<evidence type="ECO:0000256" key="4">
    <source>
        <dbReference type="ARBA" id="ARBA00023015"/>
    </source>
</evidence>
<dbReference type="InterPro" id="IPR013088">
    <property type="entry name" value="Znf_NHR/GATA"/>
</dbReference>
<proteinExistence type="inferred from homology"/>
<feature type="domain" description="GATA-type" evidence="10">
    <location>
        <begin position="28"/>
        <end position="60"/>
    </location>
</feature>
<name>A0A8J5L9X2_ZINOF</name>
<reference evidence="11 12" key="1">
    <citation type="submission" date="2020-08" db="EMBL/GenBank/DDBJ databases">
        <title>Plant Genome Project.</title>
        <authorList>
            <person name="Zhang R.-G."/>
        </authorList>
    </citation>
    <scope>NUCLEOTIDE SEQUENCE [LARGE SCALE GENOMIC DNA]</scope>
    <source>
        <tissue evidence="11">Rhizome</tissue>
    </source>
</reference>
<evidence type="ECO:0000259" key="10">
    <source>
        <dbReference type="PROSITE" id="PS50114"/>
    </source>
</evidence>
<dbReference type="GO" id="GO:0008270">
    <property type="term" value="F:zinc ion binding"/>
    <property type="evidence" value="ECO:0007669"/>
    <property type="project" value="UniProtKB-KW"/>
</dbReference>
<evidence type="ECO:0000256" key="9">
    <source>
        <dbReference type="SAM" id="MobiDB-lite"/>
    </source>
</evidence>
<feature type="region of interest" description="Disordered" evidence="9">
    <location>
        <begin position="1"/>
        <end position="20"/>
    </location>
</feature>
<dbReference type="EMBL" id="JACMSC010000009">
    <property type="protein sequence ID" value="KAG6505972.1"/>
    <property type="molecule type" value="Genomic_DNA"/>
</dbReference>
<evidence type="ECO:0000256" key="8">
    <source>
        <dbReference type="PROSITE-ProRule" id="PRU00094"/>
    </source>
</evidence>
<accession>A0A8J5L9X2</accession>